<feature type="signal peptide" evidence="1">
    <location>
        <begin position="1"/>
        <end position="21"/>
    </location>
</feature>
<dbReference type="InParanoid" id="A0A1I4Y3I9"/>
<evidence type="ECO:0000256" key="1">
    <source>
        <dbReference type="SAM" id="SignalP"/>
    </source>
</evidence>
<dbReference type="SUPFAM" id="SSF54427">
    <property type="entry name" value="NTF2-like"/>
    <property type="match status" value="1"/>
</dbReference>
<dbReference type="STRING" id="1993.SAMN04489713_1011149"/>
<dbReference type="AlphaFoldDB" id="A0A1I4Y3I9"/>
<proteinExistence type="predicted"/>
<dbReference type="Pfam" id="PF12680">
    <property type="entry name" value="SnoaL_2"/>
    <property type="match status" value="1"/>
</dbReference>
<evidence type="ECO:0000259" key="2">
    <source>
        <dbReference type="Pfam" id="PF12680"/>
    </source>
</evidence>
<feature type="domain" description="SnoaL-like" evidence="2">
    <location>
        <begin position="50"/>
        <end position="139"/>
    </location>
</feature>
<dbReference type="eggNOG" id="ENOG50345JS">
    <property type="taxonomic scope" value="Bacteria"/>
</dbReference>
<evidence type="ECO:0000313" key="3">
    <source>
        <dbReference type="EMBL" id="SFN32223.1"/>
    </source>
</evidence>
<reference evidence="3 4" key="1">
    <citation type="submission" date="2016-10" db="EMBL/GenBank/DDBJ databases">
        <authorList>
            <person name="de Groot N.N."/>
        </authorList>
    </citation>
    <scope>NUCLEOTIDE SEQUENCE [LARGE SCALE GENOMIC DNA]</scope>
    <source>
        <strain evidence="3 4">DSM 43067</strain>
    </source>
</reference>
<dbReference type="RefSeq" id="WP_177287620.1">
    <property type="nucleotide sequence ID" value="NZ_FOVH01000001.1"/>
</dbReference>
<keyword evidence="4" id="KW-1185">Reference proteome</keyword>
<protein>
    <submittedName>
        <fullName evidence="3">SnoaL-like domain-containing protein</fullName>
    </submittedName>
</protein>
<sequence>MRTAITSAALLLLAVGMGACGSGEPAADDRSAAARERPDPVVQVAAQAGRYVDAVNRRDLDALVESFAPGGKIVDVSREISGRPAIRDWARDEVIGGRLEVLSVTRTAGGQDLLVHWAPRGGTGWRAHYRFTFQGDRIALADLQYA</sequence>
<dbReference type="EMBL" id="FOVH01000001">
    <property type="protein sequence ID" value="SFN32223.1"/>
    <property type="molecule type" value="Genomic_DNA"/>
</dbReference>
<evidence type="ECO:0000313" key="4">
    <source>
        <dbReference type="Proteomes" id="UP000183413"/>
    </source>
</evidence>
<gene>
    <name evidence="3" type="ORF">SAMN04489713_1011149</name>
</gene>
<dbReference type="PROSITE" id="PS51257">
    <property type="entry name" value="PROKAR_LIPOPROTEIN"/>
    <property type="match status" value="1"/>
</dbReference>
<dbReference type="Gene3D" id="3.10.450.50">
    <property type="match status" value="1"/>
</dbReference>
<dbReference type="Proteomes" id="UP000183413">
    <property type="component" value="Unassembled WGS sequence"/>
</dbReference>
<keyword evidence="1" id="KW-0732">Signal</keyword>
<dbReference type="InterPro" id="IPR032710">
    <property type="entry name" value="NTF2-like_dom_sf"/>
</dbReference>
<feature type="chain" id="PRO_5010271483" evidence="1">
    <location>
        <begin position="22"/>
        <end position="146"/>
    </location>
</feature>
<name>A0A1I4Y3I9_9ACTN</name>
<dbReference type="InterPro" id="IPR037401">
    <property type="entry name" value="SnoaL-like"/>
</dbReference>
<organism evidence="3 4">
    <name type="scientific">Actinomadura madurae</name>
    <dbReference type="NCBI Taxonomy" id="1993"/>
    <lineage>
        <taxon>Bacteria</taxon>
        <taxon>Bacillati</taxon>
        <taxon>Actinomycetota</taxon>
        <taxon>Actinomycetes</taxon>
        <taxon>Streptosporangiales</taxon>
        <taxon>Thermomonosporaceae</taxon>
        <taxon>Actinomadura</taxon>
    </lineage>
</organism>
<accession>A0A1I4Y3I9</accession>